<organism evidence="12 13">
    <name type="scientific">Coilia grayii</name>
    <name type="common">Gray's grenadier anchovy</name>
    <dbReference type="NCBI Taxonomy" id="363190"/>
    <lineage>
        <taxon>Eukaryota</taxon>
        <taxon>Metazoa</taxon>
        <taxon>Chordata</taxon>
        <taxon>Craniata</taxon>
        <taxon>Vertebrata</taxon>
        <taxon>Euteleostomi</taxon>
        <taxon>Actinopterygii</taxon>
        <taxon>Neopterygii</taxon>
        <taxon>Teleostei</taxon>
        <taxon>Clupei</taxon>
        <taxon>Clupeiformes</taxon>
        <taxon>Clupeoidei</taxon>
        <taxon>Engraulidae</taxon>
        <taxon>Coilinae</taxon>
        <taxon>Coilia</taxon>
    </lineage>
</organism>
<keyword evidence="8 11" id="KW-0175">Coiled coil</keyword>
<comment type="caution">
    <text evidence="12">The sequence shown here is derived from an EMBL/GenBank/DDBJ whole genome shotgun (WGS) entry which is preliminary data.</text>
</comment>
<dbReference type="InterPro" id="IPR008685">
    <property type="entry name" value="Centromere_Mis12"/>
</dbReference>
<keyword evidence="5" id="KW-0132">Cell division</keyword>
<feature type="coiled-coil region" evidence="11">
    <location>
        <begin position="90"/>
        <end position="124"/>
    </location>
</feature>
<evidence type="ECO:0000256" key="10">
    <source>
        <dbReference type="ARBA" id="ARBA00023328"/>
    </source>
</evidence>
<proteinExistence type="inferred from homology"/>
<reference evidence="12 13" key="1">
    <citation type="submission" date="2024-09" db="EMBL/GenBank/DDBJ databases">
        <title>A chromosome-level genome assembly of Gray's grenadier anchovy, Coilia grayii.</title>
        <authorList>
            <person name="Fu Z."/>
        </authorList>
    </citation>
    <scope>NUCLEOTIDE SEQUENCE [LARGE SCALE GENOMIC DNA]</scope>
    <source>
        <strain evidence="12">G4</strain>
        <tissue evidence="12">Muscle</tissue>
    </source>
</reference>
<evidence type="ECO:0000313" key="13">
    <source>
        <dbReference type="Proteomes" id="UP001591681"/>
    </source>
</evidence>
<comment type="similarity">
    <text evidence="2">Belongs to the mis12 family.</text>
</comment>
<dbReference type="PANTHER" id="PTHR14527:SF2">
    <property type="entry name" value="PROTEIN MIS12 HOMOLOG"/>
    <property type="match status" value="1"/>
</dbReference>
<keyword evidence="7" id="KW-0995">Kinetochore</keyword>
<dbReference type="GO" id="GO:0000776">
    <property type="term" value="C:kinetochore"/>
    <property type="evidence" value="ECO:0007669"/>
    <property type="project" value="UniProtKB-KW"/>
</dbReference>
<dbReference type="Pfam" id="PF05859">
    <property type="entry name" value="Mis12"/>
    <property type="match status" value="1"/>
</dbReference>
<evidence type="ECO:0000256" key="7">
    <source>
        <dbReference type="ARBA" id="ARBA00022838"/>
    </source>
</evidence>
<evidence type="ECO:0000256" key="4">
    <source>
        <dbReference type="ARBA" id="ARBA00022454"/>
    </source>
</evidence>
<comment type="subcellular location">
    <subcellularLocation>
        <location evidence="1">Chromosome</location>
        <location evidence="1">Centromere</location>
        <location evidence="1">Kinetochore</location>
    </subcellularLocation>
</comment>
<name>A0ABD1JM66_9TELE</name>
<evidence type="ECO:0000256" key="6">
    <source>
        <dbReference type="ARBA" id="ARBA00022776"/>
    </source>
</evidence>
<dbReference type="AlphaFoldDB" id="A0ABD1JM66"/>
<evidence type="ECO:0000256" key="9">
    <source>
        <dbReference type="ARBA" id="ARBA00023306"/>
    </source>
</evidence>
<keyword evidence="6" id="KW-0498">Mitosis</keyword>
<evidence type="ECO:0000256" key="11">
    <source>
        <dbReference type="SAM" id="Coils"/>
    </source>
</evidence>
<evidence type="ECO:0000256" key="3">
    <source>
        <dbReference type="ARBA" id="ARBA00013793"/>
    </source>
</evidence>
<keyword evidence="4" id="KW-0158">Chromosome</keyword>
<dbReference type="PANTHER" id="PTHR14527">
    <property type="entry name" value="PROTEIN MIS12 HOMOLOG"/>
    <property type="match status" value="1"/>
</dbReference>
<protein>
    <recommendedName>
        <fullName evidence="3">Protein MIS12 homolog</fullName>
    </recommendedName>
</protein>
<sequence>MLRIYCAFHDGLYELMSLVESVFKRQLAPVGQEPSEDFCVKTQKCSQKLLQFLQGRFDILSERMKHHLVGNILSIPPNVLLPDSEPHRRYPKATEELMRVEKSLAELNQAFQAEVCARQALEAELGEQLEVQEHLDGILSWMAELKACSNREGFVHDDFTPVMDTVRHLQDVKTKIVKRSKELDELQ</sequence>
<dbReference type="EMBL" id="JBHFQA010000015">
    <property type="protein sequence ID" value="KAL2087033.1"/>
    <property type="molecule type" value="Genomic_DNA"/>
</dbReference>
<gene>
    <name evidence="12" type="ORF">ACEWY4_018092</name>
</gene>
<keyword evidence="13" id="KW-1185">Reference proteome</keyword>
<evidence type="ECO:0000256" key="8">
    <source>
        <dbReference type="ARBA" id="ARBA00023054"/>
    </source>
</evidence>
<evidence type="ECO:0000256" key="2">
    <source>
        <dbReference type="ARBA" id="ARBA00008643"/>
    </source>
</evidence>
<dbReference type="Proteomes" id="UP001591681">
    <property type="component" value="Unassembled WGS sequence"/>
</dbReference>
<evidence type="ECO:0000313" key="12">
    <source>
        <dbReference type="EMBL" id="KAL2087033.1"/>
    </source>
</evidence>
<evidence type="ECO:0000256" key="5">
    <source>
        <dbReference type="ARBA" id="ARBA00022618"/>
    </source>
</evidence>
<evidence type="ECO:0000256" key="1">
    <source>
        <dbReference type="ARBA" id="ARBA00004629"/>
    </source>
</evidence>
<keyword evidence="10" id="KW-0137">Centromere</keyword>
<accession>A0ABD1JM66</accession>
<keyword evidence="9" id="KW-0131">Cell cycle</keyword>
<dbReference type="GO" id="GO:0051301">
    <property type="term" value="P:cell division"/>
    <property type="evidence" value="ECO:0007669"/>
    <property type="project" value="UniProtKB-KW"/>
</dbReference>